<accession>A0A7J5DCG2</accession>
<evidence type="ECO:0000313" key="3">
    <source>
        <dbReference type="EMBL" id="KAB1985580.1"/>
    </source>
</evidence>
<protein>
    <submittedName>
        <fullName evidence="3">TNT domain-containing protein</fullName>
    </submittedName>
</protein>
<dbReference type="Proteomes" id="UP000442990">
    <property type="component" value="Unassembled WGS sequence"/>
</dbReference>
<evidence type="ECO:0000259" key="2">
    <source>
        <dbReference type="Pfam" id="PF14021"/>
    </source>
</evidence>
<name>A0A7J5DCG2_9ACTN</name>
<proteinExistence type="predicted"/>
<dbReference type="InterPro" id="IPR025331">
    <property type="entry name" value="TNT"/>
</dbReference>
<dbReference type="InterPro" id="IPR053024">
    <property type="entry name" value="Fungal_surface_NADase"/>
</dbReference>
<dbReference type="Pfam" id="PF14021">
    <property type="entry name" value="TNT"/>
    <property type="match status" value="1"/>
</dbReference>
<gene>
    <name evidence="3" type="ORF">F8144_26495</name>
</gene>
<reference evidence="3 4" key="1">
    <citation type="submission" date="2019-09" db="EMBL/GenBank/DDBJ databases">
        <title>Isolation and identification of active actinomycetes.</title>
        <authorList>
            <person name="Yu Z."/>
            <person name="Han C."/>
            <person name="Yu B."/>
        </authorList>
    </citation>
    <scope>NUCLEOTIDE SEQUENCE [LARGE SCALE GENOMIC DNA]</scope>
    <source>
        <strain evidence="3 4">NEAU-H2</strain>
    </source>
</reference>
<organism evidence="3 4">
    <name type="scientific">Streptomyces triticiradicis</name>
    <dbReference type="NCBI Taxonomy" id="2651189"/>
    <lineage>
        <taxon>Bacteria</taxon>
        <taxon>Bacillati</taxon>
        <taxon>Actinomycetota</taxon>
        <taxon>Actinomycetes</taxon>
        <taxon>Kitasatosporales</taxon>
        <taxon>Streptomycetaceae</taxon>
        <taxon>Streptomyces</taxon>
    </lineage>
</organism>
<evidence type="ECO:0000313" key="4">
    <source>
        <dbReference type="Proteomes" id="UP000442990"/>
    </source>
</evidence>
<keyword evidence="4" id="KW-1185">Reference proteome</keyword>
<comment type="caution">
    <text evidence="3">The sequence shown here is derived from an EMBL/GenBank/DDBJ whole genome shotgun (WGS) entry which is preliminary data.</text>
</comment>
<feature type="region of interest" description="Disordered" evidence="1">
    <location>
        <begin position="36"/>
        <end position="75"/>
    </location>
</feature>
<dbReference type="PANTHER" id="PTHR42059">
    <property type="entry name" value="TNT DOMAIN-CONTAINING PROTEIN"/>
    <property type="match status" value="1"/>
</dbReference>
<feature type="domain" description="TNT" evidence="2">
    <location>
        <begin position="169"/>
        <end position="269"/>
    </location>
</feature>
<dbReference type="EMBL" id="WBKG01000025">
    <property type="protein sequence ID" value="KAB1985580.1"/>
    <property type="molecule type" value="Genomic_DNA"/>
</dbReference>
<dbReference type="GO" id="GO:0050135">
    <property type="term" value="F:NADP+ nucleosidase activity"/>
    <property type="evidence" value="ECO:0007669"/>
    <property type="project" value="InterPro"/>
</dbReference>
<evidence type="ECO:0000256" key="1">
    <source>
        <dbReference type="SAM" id="MobiDB-lite"/>
    </source>
</evidence>
<dbReference type="AlphaFoldDB" id="A0A7J5DCG2"/>
<sequence>MTAGGLVRRSHWCTSLAALGGMTGSLMLGASVSSAVPDRPGDSGTAGVHALSATPEPKPVPGHVKPSVEHTGTDPSRVCRGLVPDPIPPQLRRFYFCGDWRLGPRRLPTRGVLGNILERYDRLGGLTAVKFLDKWWDPAADSGQGDWRYPPDDGFTHLNGTVAATPLVLHAGLRLDRFGSEAGRFLAPEGTKYGKRVIPPSSLDTSDPRYPYNYHSYRLAKDVTVCAGRTAPGFEQPGLGTQYVTSSRFCPDIPRTTVADLVSNGTLVRTNG</sequence>
<dbReference type="PANTHER" id="PTHR42059:SF1">
    <property type="entry name" value="TNT DOMAIN-CONTAINING PROTEIN"/>
    <property type="match status" value="1"/>
</dbReference>